<dbReference type="Gene3D" id="3.30.70.920">
    <property type="match status" value="1"/>
</dbReference>
<dbReference type="PROSITE" id="PS50956">
    <property type="entry name" value="HTH_ASNC_2"/>
    <property type="match status" value="1"/>
</dbReference>
<organism evidence="5">
    <name type="scientific">Leptolyngbya sp. NK1-12</name>
    <dbReference type="NCBI Taxonomy" id="2547451"/>
    <lineage>
        <taxon>Bacteria</taxon>
        <taxon>Bacillati</taxon>
        <taxon>Cyanobacteriota</taxon>
        <taxon>Cyanophyceae</taxon>
        <taxon>Leptolyngbyales</taxon>
        <taxon>Leptolyngbyaceae</taxon>
        <taxon>Leptolyngbya group</taxon>
        <taxon>Leptolyngbya</taxon>
    </lineage>
</organism>
<dbReference type="InterPro" id="IPR011008">
    <property type="entry name" value="Dimeric_a/b-barrel"/>
</dbReference>
<dbReference type="InterPro" id="IPR036390">
    <property type="entry name" value="WH_DNA-bd_sf"/>
</dbReference>
<dbReference type="GO" id="GO:0043200">
    <property type="term" value="P:response to amino acid"/>
    <property type="evidence" value="ECO:0007669"/>
    <property type="project" value="TreeGrafter"/>
</dbReference>
<gene>
    <name evidence="5" type="ORF">HJG54_25085</name>
</gene>
<dbReference type="SMART" id="SM00344">
    <property type="entry name" value="HTH_ASNC"/>
    <property type="match status" value="1"/>
</dbReference>
<proteinExistence type="predicted"/>
<feature type="domain" description="HTH asnC-type" evidence="4">
    <location>
        <begin position="7"/>
        <end position="68"/>
    </location>
</feature>
<dbReference type="InterPro" id="IPR036388">
    <property type="entry name" value="WH-like_DNA-bd_sf"/>
</dbReference>
<dbReference type="InterPro" id="IPR019888">
    <property type="entry name" value="Tscrpt_reg_AsnC-like"/>
</dbReference>
<name>A0AA97AHR5_9CYAN</name>
<reference evidence="5" key="1">
    <citation type="submission" date="2020-05" db="EMBL/GenBank/DDBJ databases">
        <authorList>
            <person name="Zhu T."/>
            <person name="Keshari N."/>
            <person name="Lu X."/>
        </authorList>
    </citation>
    <scope>NUCLEOTIDE SEQUENCE</scope>
    <source>
        <strain evidence="5">NK1-12</strain>
    </source>
</reference>
<dbReference type="InterPro" id="IPR019887">
    <property type="entry name" value="Tscrpt_reg_AsnC/Lrp_C"/>
</dbReference>
<dbReference type="PANTHER" id="PTHR30154:SF53">
    <property type="entry name" value="HTH-TYPE TRANSCRIPTIONAL REGULATOR LRPC"/>
    <property type="match status" value="1"/>
</dbReference>
<dbReference type="AlphaFoldDB" id="A0AA97AHR5"/>
<protein>
    <submittedName>
        <fullName evidence="5">Lrp/AsnC family transcriptional regulator</fullName>
    </submittedName>
</protein>
<dbReference type="Pfam" id="PF01037">
    <property type="entry name" value="AsnC_trans_reg"/>
    <property type="match status" value="1"/>
</dbReference>
<evidence type="ECO:0000259" key="4">
    <source>
        <dbReference type="PROSITE" id="PS50956"/>
    </source>
</evidence>
<dbReference type="InterPro" id="IPR000485">
    <property type="entry name" value="AsnC-type_HTH_dom"/>
</dbReference>
<dbReference type="Gene3D" id="1.10.10.10">
    <property type="entry name" value="Winged helix-like DNA-binding domain superfamily/Winged helix DNA-binding domain"/>
    <property type="match status" value="1"/>
</dbReference>
<keyword evidence="2" id="KW-0238">DNA-binding</keyword>
<dbReference type="PRINTS" id="PR00033">
    <property type="entry name" value="HTHASNC"/>
</dbReference>
<dbReference type="GO" id="GO:0043565">
    <property type="term" value="F:sequence-specific DNA binding"/>
    <property type="evidence" value="ECO:0007669"/>
    <property type="project" value="InterPro"/>
</dbReference>
<dbReference type="SUPFAM" id="SSF54909">
    <property type="entry name" value="Dimeric alpha+beta barrel"/>
    <property type="match status" value="1"/>
</dbReference>
<dbReference type="GO" id="GO:0005829">
    <property type="term" value="C:cytosol"/>
    <property type="evidence" value="ECO:0007669"/>
    <property type="project" value="TreeGrafter"/>
</dbReference>
<dbReference type="SUPFAM" id="SSF46785">
    <property type="entry name" value="Winged helix' DNA-binding domain"/>
    <property type="match status" value="1"/>
</dbReference>
<dbReference type="EMBL" id="CP053586">
    <property type="protein sequence ID" value="WNZ25785.1"/>
    <property type="molecule type" value="Genomic_DNA"/>
</dbReference>
<dbReference type="PANTHER" id="PTHR30154">
    <property type="entry name" value="LEUCINE-RESPONSIVE REGULATORY PROTEIN"/>
    <property type="match status" value="1"/>
</dbReference>
<evidence type="ECO:0000256" key="2">
    <source>
        <dbReference type="ARBA" id="ARBA00023125"/>
    </source>
</evidence>
<sequence length="151" mass="17132">MGAIAHLDEVDWEILSILQVEARISFKELGQRIKLTGTAIAERVRKLEDEGIIEGYSIKLNREKIGLPVMAFFKLRVRVEHCQKLREMAIALPEIIEAHRVVGNEYYLLKAVLPSMQHLEALMEKFLQLGSVEVSIVLSTPVANKSIQQQL</sequence>
<evidence type="ECO:0000313" key="5">
    <source>
        <dbReference type="EMBL" id="WNZ25785.1"/>
    </source>
</evidence>
<evidence type="ECO:0000256" key="3">
    <source>
        <dbReference type="ARBA" id="ARBA00023163"/>
    </source>
</evidence>
<keyword evidence="1" id="KW-0805">Transcription regulation</keyword>
<evidence type="ECO:0000256" key="1">
    <source>
        <dbReference type="ARBA" id="ARBA00023015"/>
    </source>
</evidence>
<dbReference type="Pfam" id="PF13412">
    <property type="entry name" value="HTH_24"/>
    <property type="match status" value="1"/>
</dbReference>
<keyword evidence="3" id="KW-0804">Transcription</keyword>
<dbReference type="RefSeq" id="WP_316431951.1">
    <property type="nucleotide sequence ID" value="NZ_CP053586.1"/>
</dbReference>
<accession>A0AA97AHR5</accession>